<protein>
    <submittedName>
        <fullName evidence="3">Uncharacterized protein</fullName>
    </submittedName>
</protein>
<reference evidence="3" key="1">
    <citation type="journal article" date="2022" name="bioRxiv">
        <title>Genomics of Preaxostyla Flagellates Illuminates Evolutionary Transitions and the Path Towards Mitochondrial Loss.</title>
        <authorList>
            <person name="Novak L.V.F."/>
            <person name="Treitli S.C."/>
            <person name="Pyrih J."/>
            <person name="Halakuc P."/>
            <person name="Pipaliya S.V."/>
            <person name="Vacek V."/>
            <person name="Brzon O."/>
            <person name="Soukal P."/>
            <person name="Eme L."/>
            <person name="Dacks J.B."/>
            <person name="Karnkowska A."/>
            <person name="Elias M."/>
            <person name="Hampl V."/>
        </authorList>
    </citation>
    <scope>NUCLEOTIDE SEQUENCE</scope>
    <source>
        <strain evidence="3">RCP-MX</strain>
    </source>
</reference>
<dbReference type="Proteomes" id="UP001141327">
    <property type="component" value="Unassembled WGS sequence"/>
</dbReference>
<sequence length="300" mass="32317">MPHHGGGGGSHHSSSSRSHSSYHSHSHSYSSRSGGGGGGGGSSSPMALACVFYIMLCVGFGVGCWLVFAYVSFPSAITGTLDLEPYQQILVTYDPSKYTAYSVMGAEGTVIYKFTEAPPSLIGTCVNSTDTFTFVLGQDKYEYYGYYLTIGTTVDFSWHFDSSLYFDVYLKDETMYSSHGRTGSGRVTAQQDGEYIFQVENSYVTAYSNTGYYTLTITRPEYDVSGAAEVLPTSAMGSGGSSKVYLLVTPPETPCTPKYCKLTLQLDVSRVWFWVAIGLFIAGGLALIPLGLCVVCCCPS</sequence>
<feature type="compositionally biased region" description="Gly residues" evidence="1">
    <location>
        <begin position="1"/>
        <end position="10"/>
    </location>
</feature>
<evidence type="ECO:0000256" key="2">
    <source>
        <dbReference type="SAM" id="Phobius"/>
    </source>
</evidence>
<evidence type="ECO:0000256" key="1">
    <source>
        <dbReference type="SAM" id="MobiDB-lite"/>
    </source>
</evidence>
<gene>
    <name evidence="3" type="ORF">PAPYR_5755</name>
</gene>
<organism evidence="3 4">
    <name type="scientific">Paratrimastix pyriformis</name>
    <dbReference type="NCBI Taxonomy" id="342808"/>
    <lineage>
        <taxon>Eukaryota</taxon>
        <taxon>Metamonada</taxon>
        <taxon>Preaxostyla</taxon>
        <taxon>Paratrimastigidae</taxon>
        <taxon>Paratrimastix</taxon>
    </lineage>
</organism>
<keyword evidence="4" id="KW-1185">Reference proteome</keyword>
<keyword evidence="2" id="KW-0812">Transmembrane</keyword>
<dbReference type="SUPFAM" id="SSF101576">
    <property type="entry name" value="Supernatant protein factor (SPF), C-terminal domain"/>
    <property type="match status" value="1"/>
</dbReference>
<evidence type="ECO:0000313" key="3">
    <source>
        <dbReference type="EMBL" id="KAJ4458554.1"/>
    </source>
</evidence>
<feature type="transmembrane region" description="Helical" evidence="2">
    <location>
        <begin position="271"/>
        <end position="292"/>
    </location>
</feature>
<dbReference type="InterPro" id="IPR036598">
    <property type="entry name" value="GOLD_dom_sf"/>
</dbReference>
<dbReference type="EMBL" id="JAPMOS010000028">
    <property type="protein sequence ID" value="KAJ4458554.1"/>
    <property type="molecule type" value="Genomic_DNA"/>
</dbReference>
<proteinExistence type="predicted"/>
<accession>A0ABQ8UMI0</accession>
<feature type="region of interest" description="Disordered" evidence="1">
    <location>
        <begin position="1"/>
        <end position="37"/>
    </location>
</feature>
<name>A0ABQ8UMI0_9EUKA</name>
<feature type="transmembrane region" description="Helical" evidence="2">
    <location>
        <begin position="46"/>
        <end position="71"/>
    </location>
</feature>
<evidence type="ECO:0000313" key="4">
    <source>
        <dbReference type="Proteomes" id="UP001141327"/>
    </source>
</evidence>
<keyword evidence="2" id="KW-0472">Membrane</keyword>
<keyword evidence="2" id="KW-1133">Transmembrane helix</keyword>
<comment type="caution">
    <text evidence="3">The sequence shown here is derived from an EMBL/GenBank/DDBJ whole genome shotgun (WGS) entry which is preliminary data.</text>
</comment>